<gene>
    <name evidence="1" type="ORF">QWZ18_09225</name>
</gene>
<keyword evidence="2" id="KW-1185">Reference proteome</keyword>
<dbReference type="Proteomes" id="UP001244297">
    <property type="component" value="Unassembled WGS sequence"/>
</dbReference>
<dbReference type="RefSeq" id="WP_238291257.1">
    <property type="nucleotide sequence ID" value="NZ_BPQS01000035.1"/>
</dbReference>
<sequence>MSLAAARRAMMGVVPAKLPDVIRAQEDSISEISVSMRTSNILRDIGLRRDR</sequence>
<evidence type="ECO:0008006" key="3">
    <source>
        <dbReference type="Google" id="ProtNLM"/>
    </source>
</evidence>
<evidence type="ECO:0000313" key="1">
    <source>
        <dbReference type="EMBL" id="MDN3570805.1"/>
    </source>
</evidence>
<evidence type="ECO:0000313" key="2">
    <source>
        <dbReference type="Proteomes" id="UP001244297"/>
    </source>
</evidence>
<dbReference type="EMBL" id="JAUFPT010000024">
    <property type="protein sequence ID" value="MDN3570805.1"/>
    <property type="molecule type" value="Genomic_DNA"/>
</dbReference>
<name>A0ABT8AMF5_9HYPH</name>
<reference evidence="2" key="1">
    <citation type="journal article" date="2019" name="Int. J. Syst. Evol. Microbiol.">
        <title>The Global Catalogue of Microorganisms (GCM) 10K type strain sequencing project: providing services to taxonomists for standard genome sequencing and annotation.</title>
        <authorList>
            <consortium name="The Broad Institute Genomics Platform"/>
            <consortium name="The Broad Institute Genome Sequencing Center for Infectious Disease"/>
            <person name="Wu L."/>
            <person name="Ma J."/>
        </authorList>
    </citation>
    <scope>NUCLEOTIDE SEQUENCE [LARGE SCALE GENOMIC DNA]</scope>
    <source>
        <strain evidence="2">CECT 7806</strain>
    </source>
</reference>
<comment type="caution">
    <text evidence="1">The sequence shown here is derived from an EMBL/GenBank/DDBJ whole genome shotgun (WGS) entry which is preliminary data.</text>
</comment>
<organism evidence="1 2">
    <name type="scientific">Methylobacterium longum</name>
    <dbReference type="NCBI Taxonomy" id="767694"/>
    <lineage>
        <taxon>Bacteria</taxon>
        <taxon>Pseudomonadati</taxon>
        <taxon>Pseudomonadota</taxon>
        <taxon>Alphaproteobacteria</taxon>
        <taxon>Hyphomicrobiales</taxon>
        <taxon>Methylobacteriaceae</taxon>
        <taxon>Methylobacterium</taxon>
    </lineage>
</organism>
<protein>
    <recommendedName>
        <fullName evidence="3">DUF1127 domain-containing protein</fullName>
    </recommendedName>
</protein>
<accession>A0ABT8AMF5</accession>
<proteinExistence type="predicted"/>